<dbReference type="OrthoDB" id="463858at2"/>
<comment type="caution">
    <text evidence="1">The sequence shown here is derived from an EMBL/GenBank/DDBJ whole genome shotgun (WGS) entry which is preliminary data.</text>
</comment>
<evidence type="ECO:0000313" key="1">
    <source>
        <dbReference type="EMBL" id="RUT03259.1"/>
    </source>
</evidence>
<reference evidence="1" key="1">
    <citation type="submission" date="2018-12" db="EMBL/GenBank/DDBJ databases">
        <authorList>
            <person name="Will S."/>
            <person name="Neumann-Schaal M."/>
            <person name="Henke P."/>
        </authorList>
    </citation>
    <scope>NUCLEOTIDE SEQUENCE</scope>
    <source>
        <strain evidence="1">PCC 7102</strain>
    </source>
</reference>
<dbReference type="AlphaFoldDB" id="A0A3S1D4C9"/>
<accession>A0A3S1D4C9</accession>
<evidence type="ECO:0000313" key="2">
    <source>
        <dbReference type="Proteomes" id="UP000271624"/>
    </source>
</evidence>
<dbReference type="Proteomes" id="UP000271624">
    <property type="component" value="Unassembled WGS sequence"/>
</dbReference>
<protein>
    <submittedName>
        <fullName evidence="1">Uncharacterized protein</fullName>
    </submittedName>
</protein>
<organism evidence="1 2">
    <name type="scientific">Dulcicalothrix desertica PCC 7102</name>
    <dbReference type="NCBI Taxonomy" id="232991"/>
    <lineage>
        <taxon>Bacteria</taxon>
        <taxon>Bacillati</taxon>
        <taxon>Cyanobacteriota</taxon>
        <taxon>Cyanophyceae</taxon>
        <taxon>Nostocales</taxon>
        <taxon>Calotrichaceae</taxon>
        <taxon>Dulcicalothrix</taxon>
    </lineage>
</organism>
<reference evidence="1" key="2">
    <citation type="journal article" date="2019" name="Genome Biol. Evol.">
        <title>Day and night: Metabolic profiles and evolutionary relationships of six axenic non-marine cyanobacteria.</title>
        <authorList>
            <person name="Will S.E."/>
            <person name="Henke P."/>
            <person name="Boedeker C."/>
            <person name="Huang S."/>
            <person name="Brinkmann H."/>
            <person name="Rohde M."/>
            <person name="Jarek M."/>
            <person name="Friedl T."/>
            <person name="Seufert S."/>
            <person name="Schumacher M."/>
            <person name="Overmann J."/>
            <person name="Neumann-Schaal M."/>
            <person name="Petersen J."/>
        </authorList>
    </citation>
    <scope>NUCLEOTIDE SEQUENCE [LARGE SCALE GENOMIC DNA]</scope>
    <source>
        <strain evidence="1">PCC 7102</strain>
    </source>
</reference>
<keyword evidence="2" id="KW-1185">Reference proteome</keyword>
<dbReference type="Gene3D" id="6.10.250.330">
    <property type="match status" value="1"/>
</dbReference>
<dbReference type="EMBL" id="RSCL01000014">
    <property type="protein sequence ID" value="RUT03259.1"/>
    <property type="molecule type" value="Genomic_DNA"/>
</dbReference>
<dbReference type="RefSeq" id="WP_127083825.1">
    <property type="nucleotide sequence ID" value="NZ_RSCL01000014.1"/>
</dbReference>
<name>A0A3S1D4C9_9CYAN</name>
<proteinExistence type="predicted"/>
<gene>
    <name evidence="1" type="ORF">DSM106972_055670</name>
</gene>
<sequence length="83" mass="9347">MLSGIKQKAIVGRDGKIELSTTEFEEGTIVEVIVFAEPQIEEDATTYLLKSEANKKRLLKAIENVNKGNLIYVDLDEYEKDSL</sequence>